<protein>
    <recommendedName>
        <fullName evidence="3">DNA polymerase-3 subunit delta</fullName>
    </recommendedName>
</protein>
<evidence type="ECO:0000313" key="1">
    <source>
        <dbReference type="EMBL" id="MBK1790088.1"/>
    </source>
</evidence>
<evidence type="ECO:0000313" key="2">
    <source>
        <dbReference type="Proteomes" id="UP000624703"/>
    </source>
</evidence>
<proteinExistence type="predicted"/>
<gene>
    <name evidence="1" type="ORF">JIN82_02840</name>
</gene>
<dbReference type="Pfam" id="PF13177">
    <property type="entry name" value="DNA_pol3_delta2"/>
    <property type="match status" value="1"/>
</dbReference>
<dbReference type="InterPro" id="IPR050238">
    <property type="entry name" value="DNA_Rep/Repair_Clamp_Loader"/>
</dbReference>
<dbReference type="AlphaFoldDB" id="A0A8J7MBN8"/>
<evidence type="ECO:0008006" key="3">
    <source>
        <dbReference type="Google" id="ProtNLM"/>
    </source>
</evidence>
<reference evidence="1" key="1">
    <citation type="submission" date="2021-01" db="EMBL/GenBank/DDBJ databases">
        <title>Modified the classification status of verrucomicrobia.</title>
        <authorList>
            <person name="Feng X."/>
        </authorList>
    </citation>
    <scope>NUCLEOTIDE SEQUENCE</scope>
    <source>
        <strain evidence="1">_KCTC 22039</strain>
    </source>
</reference>
<dbReference type="Proteomes" id="UP000624703">
    <property type="component" value="Unassembled WGS sequence"/>
</dbReference>
<keyword evidence="2" id="KW-1185">Reference proteome</keyword>
<dbReference type="PANTHER" id="PTHR11669:SF8">
    <property type="entry name" value="DNA POLYMERASE III SUBUNIT DELTA"/>
    <property type="match status" value="1"/>
</dbReference>
<dbReference type="SUPFAM" id="SSF52540">
    <property type="entry name" value="P-loop containing nucleoside triphosphate hydrolases"/>
    <property type="match status" value="1"/>
</dbReference>
<dbReference type="EMBL" id="JAENIM010000016">
    <property type="protein sequence ID" value="MBK1790088.1"/>
    <property type="molecule type" value="Genomic_DNA"/>
</dbReference>
<organism evidence="1 2">
    <name type="scientific">Persicirhabdus sediminis</name>
    <dbReference type="NCBI Taxonomy" id="454144"/>
    <lineage>
        <taxon>Bacteria</taxon>
        <taxon>Pseudomonadati</taxon>
        <taxon>Verrucomicrobiota</taxon>
        <taxon>Verrucomicrobiia</taxon>
        <taxon>Verrucomicrobiales</taxon>
        <taxon>Verrucomicrobiaceae</taxon>
        <taxon>Persicirhabdus</taxon>
    </lineage>
</organism>
<name>A0A8J7MBN8_9BACT</name>
<comment type="caution">
    <text evidence="1">The sequence shown here is derived from an EMBL/GenBank/DDBJ whole genome shotgun (WGS) entry which is preliminary data.</text>
</comment>
<dbReference type="RefSeq" id="WP_200310127.1">
    <property type="nucleotide sequence ID" value="NZ_JAENIM010000016.1"/>
</dbReference>
<dbReference type="Gene3D" id="3.40.50.300">
    <property type="entry name" value="P-loop containing nucleotide triphosphate hydrolases"/>
    <property type="match status" value="1"/>
</dbReference>
<dbReference type="PANTHER" id="PTHR11669">
    <property type="entry name" value="REPLICATION FACTOR C / DNA POLYMERASE III GAMMA-TAU SUBUNIT"/>
    <property type="match status" value="1"/>
</dbReference>
<dbReference type="GO" id="GO:0006261">
    <property type="term" value="P:DNA-templated DNA replication"/>
    <property type="evidence" value="ECO:0007669"/>
    <property type="project" value="TreeGrafter"/>
</dbReference>
<accession>A0A8J7MBN8</accession>
<sequence>MAFTADRALELLESAFERGRLGHAFLITGTKGSGKRELAARMITMVNGGNTQEAMDFFGETLPPQTPPLEELEGELVRIVQPRMKSRRIGVDAMRELEKSFRVSAPTGKFKVGVITDADRMNEQAENAFLKTLEEPPADCLLLMLTEYPERLLPTILSRCLILTLFSENEKEVVVAGSEPLLQALGKFGGSGFGNVQAALSLKSSFAKVLAQEKSLIAKGYETQQKEEIKKYKQATEGDWLKQREDFFKAQVESDYLQVRAGLLDVMESWLGDVVRVKCHSQSELDFPQHRKIYEDLAEDQSLEQLVVRMDALVKMKSVFETNAQEQLALEVGFMQVFG</sequence>
<dbReference type="InterPro" id="IPR027417">
    <property type="entry name" value="P-loop_NTPase"/>
</dbReference>